<feature type="transmembrane region" description="Helical" evidence="1">
    <location>
        <begin position="46"/>
        <end position="67"/>
    </location>
</feature>
<sequence length="108" mass="12185">MFDVISEFSRTHCIAICAFLVPANLLATLQTLVFTFGGYSRDRVRLMATVASCYALAIAAHVICWLLEGVVMAPTYILFFLATVCLTLNFGAIAYRRFPRLYWSRNFS</sequence>
<evidence type="ECO:0000313" key="2">
    <source>
        <dbReference type="EMBL" id="QIZ70544.1"/>
    </source>
</evidence>
<proteinExistence type="predicted"/>
<dbReference type="RefSeq" id="WP_168568699.1">
    <property type="nucleotide sequence ID" value="NZ_CP051167.1"/>
</dbReference>
<dbReference type="Proteomes" id="UP000500857">
    <property type="component" value="Chromosome"/>
</dbReference>
<reference evidence="2 3" key="1">
    <citation type="submission" date="2020-04" db="EMBL/GenBank/DDBJ databases">
        <authorList>
            <person name="Basu S."/>
            <person name="Maruthanayagam V."/>
            <person name="Chakraborty S."/>
            <person name="Pramanik A."/>
            <person name="Mukherjee J."/>
            <person name="Brink B."/>
        </authorList>
    </citation>
    <scope>NUCLEOTIDE SEQUENCE [LARGE SCALE GENOMIC DNA]</scope>
    <source>
        <strain evidence="2 3">AP17</strain>
    </source>
</reference>
<gene>
    <name evidence="2" type="ORF">HCG48_08070</name>
</gene>
<evidence type="ECO:0000313" key="3">
    <source>
        <dbReference type="Proteomes" id="UP000500857"/>
    </source>
</evidence>
<dbReference type="AlphaFoldDB" id="A0A6H1TV98"/>
<keyword evidence="1" id="KW-0812">Transmembrane</keyword>
<feature type="transmembrane region" description="Helical" evidence="1">
    <location>
        <begin position="73"/>
        <end position="95"/>
    </location>
</feature>
<dbReference type="EMBL" id="CP051167">
    <property type="protein sequence ID" value="QIZ70544.1"/>
    <property type="molecule type" value="Genomic_DNA"/>
</dbReference>
<name>A0A6H1TV98_9CYAN</name>
<keyword evidence="1" id="KW-1133">Transmembrane helix</keyword>
<dbReference type="KEGG" id="oxy:HCG48_08070"/>
<protein>
    <submittedName>
        <fullName evidence="2">Uncharacterized protein</fullName>
    </submittedName>
</protein>
<keyword evidence="1" id="KW-0472">Membrane</keyword>
<keyword evidence="3" id="KW-1185">Reference proteome</keyword>
<accession>A0A6H1TV98</accession>
<organism evidence="2 3">
    <name type="scientific">Oxynema aestuarii AP17</name>
    <dbReference type="NCBI Taxonomy" id="2064643"/>
    <lineage>
        <taxon>Bacteria</taxon>
        <taxon>Bacillati</taxon>
        <taxon>Cyanobacteriota</taxon>
        <taxon>Cyanophyceae</taxon>
        <taxon>Oscillatoriophycideae</taxon>
        <taxon>Oscillatoriales</taxon>
        <taxon>Oscillatoriaceae</taxon>
        <taxon>Oxynema</taxon>
        <taxon>Oxynema aestuarii</taxon>
    </lineage>
</organism>
<evidence type="ECO:0000256" key="1">
    <source>
        <dbReference type="SAM" id="Phobius"/>
    </source>
</evidence>
<feature type="transmembrane region" description="Helical" evidence="1">
    <location>
        <begin position="12"/>
        <end position="34"/>
    </location>
</feature>